<name>A0A383RDI1_PAEAL</name>
<protein>
    <recommendedName>
        <fullName evidence="1">DUF3298 domain-containing protein</fullName>
    </recommendedName>
</protein>
<dbReference type="InterPro" id="IPR037126">
    <property type="entry name" value="PdaC/RsiV-like_sf"/>
</dbReference>
<sequence>MLYPLPIPIEPHVIRKPNLEVYVPVVVDPKHPQAAERMNHTIQNQVRELIRTSGYEEDPKNIEVQGWFEIKLNERGYLSLTVSVYAYPYHAAHGMTYQRGLTFETETGKLITLPDLFKPGAPYVDVLSKHVAAQIKMRDIQTLEPFKSIRPDQDFYMTDKSLVLFFQLYEIAAYVYGFLYFPISVYELNDIKADNGIIDKLSY</sequence>
<dbReference type="AlphaFoldDB" id="A0A383RDI1"/>
<evidence type="ECO:0000313" key="3">
    <source>
        <dbReference type="Proteomes" id="UP000304148"/>
    </source>
</evidence>
<accession>A0A383RDI1</accession>
<dbReference type="Pfam" id="PF11738">
    <property type="entry name" value="DUF3298"/>
    <property type="match status" value="1"/>
</dbReference>
<evidence type="ECO:0000259" key="1">
    <source>
        <dbReference type="Pfam" id="PF11738"/>
    </source>
</evidence>
<dbReference type="EMBL" id="LS992241">
    <property type="protein sequence ID" value="SYX84359.1"/>
    <property type="molecule type" value="Genomic_DNA"/>
</dbReference>
<dbReference type="Gene3D" id="3.30.565.40">
    <property type="entry name" value="Fervidobacterium nodosum Rt17-B1 like"/>
    <property type="match status" value="1"/>
</dbReference>
<evidence type="ECO:0000313" key="2">
    <source>
        <dbReference type="EMBL" id="SYX84359.1"/>
    </source>
</evidence>
<dbReference type="Proteomes" id="UP000304148">
    <property type="component" value="Chromosome"/>
</dbReference>
<dbReference type="RefSeq" id="WP_044355484.1">
    <property type="nucleotide sequence ID" value="NZ_LS992241.1"/>
</dbReference>
<feature type="domain" description="DUF3298" evidence="1">
    <location>
        <begin position="115"/>
        <end position="184"/>
    </location>
</feature>
<dbReference type="InterPro" id="IPR021729">
    <property type="entry name" value="DUF3298"/>
</dbReference>
<reference evidence="3" key="1">
    <citation type="submission" date="2018-08" db="EMBL/GenBank/DDBJ databases">
        <authorList>
            <person name="Chevrot R."/>
        </authorList>
    </citation>
    <scope>NUCLEOTIDE SEQUENCE [LARGE SCALE GENOMIC DNA]</scope>
</reference>
<gene>
    <name evidence="2" type="ORF">PBLR_12781</name>
</gene>
<dbReference type="Gene3D" id="3.90.640.20">
    <property type="entry name" value="Heat-shock cognate protein, ATPase"/>
    <property type="match status" value="1"/>
</dbReference>
<proteinExistence type="predicted"/>
<organism evidence="2 3">
    <name type="scientific">Paenibacillus alvei</name>
    <name type="common">Bacillus alvei</name>
    <dbReference type="NCBI Taxonomy" id="44250"/>
    <lineage>
        <taxon>Bacteria</taxon>
        <taxon>Bacillati</taxon>
        <taxon>Bacillota</taxon>
        <taxon>Bacilli</taxon>
        <taxon>Bacillales</taxon>
        <taxon>Paenibacillaceae</taxon>
        <taxon>Paenibacillus</taxon>
    </lineage>
</organism>